<reference evidence="1 2" key="1">
    <citation type="submission" date="2020-05" db="EMBL/GenBank/DDBJ databases">
        <authorList>
            <person name="Niu N."/>
        </authorList>
    </citation>
    <scope>NUCLEOTIDE SEQUENCE [LARGE SCALE GENOMIC DNA]</scope>
    <source>
        <strain evidence="1 2">LMG10982</strain>
    </source>
</reference>
<proteinExistence type="predicted"/>
<dbReference type="PANTHER" id="PTHR42782">
    <property type="entry name" value="SI:CH73-314G15.3"/>
    <property type="match status" value="1"/>
</dbReference>
<dbReference type="InterPro" id="IPR007402">
    <property type="entry name" value="DUF455"/>
</dbReference>
<name>A0A7Y4P4P2_9BURK</name>
<dbReference type="SUPFAM" id="SSF47240">
    <property type="entry name" value="Ferritin-like"/>
    <property type="match status" value="1"/>
</dbReference>
<dbReference type="Pfam" id="PF04305">
    <property type="entry name" value="DUF455"/>
    <property type="match status" value="1"/>
</dbReference>
<dbReference type="InterPro" id="IPR009078">
    <property type="entry name" value="Ferritin-like_SF"/>
</dbReference>
<gene>
    <name evidence="1" type="ORF">HKX40_06055</name>
</gene>
<dbReference type="EMBL" id="JABGBO010000005">
    <property type="protein sequence ID" value="NOL49696.1"/>
    <property type="molecule type" value="Genomic_DNA"/>
</dbReference>
<evidence type="ECO:0000313" key="2">
    <source>
        <dbReference type="Proteomes" id="UP000541421"/>
    </source>
</evidence>
<sequence>MMNFREQALFALQQTVIEDKINATNAISLENCPLDPSQSITNTTALPGRPDKPELVDPRTVKVRAVGSEQGRAALLHAIAHIEFNAINLALDIIWRFPNMPEQFYTDWLRVAKEECYHFGLVRTHLQSMGYDYGDFVAHSGLWDMSEKTTEDLIARLALVPRTLEARGLDVNPGMQEKFTQIGDNKAVEILSIILRDEVGHVEIGNRWYKYLCQQHQLDPVKHYAHLLVSYGTSKPRGPFNVADRMKAGFSQEEIDWLQAG</sequence>
<organism evidence="1 2">
    <name type="scientific">Pelistega europaea</name>
    <dbReference type="NCBI Taxonomy" id="106147"/>
    <lineage>
        <taxon>Bacteria</taxon>
        <taxon>Pseudomonadati</taxon>
        <taxon>Pseudomonadota</taxon>
        <taxon>Betaproteobacteria</taxon>
        <taxon>Burkholderiales</taxon>
        <taxon>Alcaligenaceae</taxon>
        <taxon>Pelistega</taxon>
    </lineage>
</organism>
<dbReference type="PIRSF" id="PIRSF012318">
    <property type="entry name" value="UCP012318"/>
    <property type="match status" value="1"/>
</dbReference>
<dbReference type="PANTHER" id="PTHR42782:SF4">
    <property type="entry name" value="DUF455 DOMAIN-CONTAINING PROTEIN"/>
    <property type="match status" value="1"/>
</dbReference>
<accession>A0A7Y4P4P2</accession>
<dbReference type="CDD" id="cd00657">
    <property type="entry name" value="Ferritin_like"/>
    <property type="match status" value="1"/>
</dbReference>
<protein>
    <submittedName>
        <fullName evidence="1">Ferritin-like domain-containing protein</fullName>
    </submittedName>
</protein>
<comment type="caution">
    <text evidence="1">The sequence shown here is derived from an EMBL/GenBank/DDBJ whole genome shotgun (WGS) entry which is preliminary data.</text>
</comment>
<dbReference type="Proteomes" id="UP000541421">
    <property type="component" value="Unassembled WGS sequence"/>
</dbReference>
<dbReference type="InterPro" id="IPR011197">
    <property type="entry name" value="UCP012318"/>
</dbReference>
<dbReference type="AlphaFoldDB" id="A0A7Y4P4P2"/>
<keyword evidence="2" id="KW-1185">Reference proteome</keyword>
<dbReference type="RefSeq" id="WP_171588672.1">
    <property type="nucleotide sequence ID" value="NZ_JABGBO010000005.1"/>
</dbReference>
<evidence type="ECO:0000313" key="1">
    <source>
        <dbReference type="EMBL" id="NOL49696.1"/>
    </source>
</evidence>